<protein>
    <submittedName>
        <fullName evidence="1">Uncharacterized protein</fullName>
    </submittedName>
</protein>
<name>A0A8S9ZHZ2_9BILA</name>
<proteinExistence type="predicted"/>
<sequence length="65" mass="7733">MMQLTLQGIYFLFGKRANELINIFFPFPYFLGKKKKNNNLTPNNFLFNDILINMHFNKLSGNKIF</sequence>
<dbReference type="Proteomes" id="UP000605970">
    <property type="component" value="Unassembled WGS sequence"/>
</dbReference>
<dbReference type="EMBL" id="JABEBT010000089">
    <property type="protein sequence ID" value="KAF7632949.1"/>
    <property type="molecule type" value="Genomic_DNA"/>
</dbReference>
<organism evidence="1 2">
    <name type="scientific">Meloidogyne graminicola</name>
    <dbReference type="NCBI Taxonomy" id="189291"/>
    <lineage>
        <taxon>Eukaryota</taxon>
        <taxon>Metazoa</taxon>
        <taxon>Ecdysozoa</taxon>
        <taxon>Nematoda</taxon>
        <taxon>Chromadorea</taxon>
        <taxon>Rhabditida</taxon>
        <taxon>Tylenchina</taxon>
        <taxon>Tylenchomorpha</taxon>
        <taxon>Tylenchoidea</taxon>
        <taxon>Meloidogynidae</taxon>
        <taxon>Meloidogyninae</taxon>
        <taxon>Meloidogyne</taxon>
    </lineage>
</organism>
<reference evidence="1" key="1">
    <citation type="journal article" date="2020" name="Ecol. Evol.">
        <title>Genome structure and content of the rice root-knot nematode (Meloidogyne graminicola).</title>
        <authorList>
            <person name="Phan N.T."/>
            <person name="Danchin E.G.J."/>
            <person name="Klopp C."/>
            <person name="Perfus-Barbeoch L."/>
            <person name="Kozlowski D.K."/>
            <person name="Koutsovoulos G.D."/>
            <person name="Lopez-Roques C."/>
            <person name="Bouchez O."/>
            <person name="Zahm M."/>
            <person name="Besnard G."/>
            <person name="Bellafiore S."/>
        </authorList>
    </citation>
    <scope>NUCLEOTIDE SEQUENCE</scope>
    <source>
        <strain evidence="1">VN-18</strain>
    </source>
</reference>
<comment type="caution">
    <text evidence="1">The sequence shown here is derived from an EMBL/GenBank/DDBJ whole genome shotgun (WGS) entry which is preliminary data.</text>
</comment>
<accession>A0A8S9ZHZ2</accession>
<evidence type="ECO:0000313" key="1">
    <source>
        <dbReference type="EMBL" id="KAF7632949.1"/>
    </source>
</evidence>
<evidence type="ECO:0000313" key="2">
    <source>
        <dbReference type="Proteomes" id="UP000605970"/>
    </source>
</evidence>
<dbReference type="AlphaFoldDB" id="A0A8S9ZHZ2"/>
<gene>
    <name evidence="1" type="ORF">Mgra_00007652</name>
</gene>
<keyword evidence="2" id="KW-1185">Reference proteome</keyword>